<accession>A0A0D0DR70</accession>
<dbReference type="OrthoDB" id="3265433at2759"/>
<dbReference type="HOGENOM" id="CLU_003703_3_3_1"/>
<organism evidence="1 2">
    <name type="scientific">Paxillus rubicundulus Ve08.2h10</name>
    <dbReference type="NCBI Taxonomy" id="930991"/>
    <lineage>
        <taxon>Eukaryota</taxon>
        <taxon>Fungi</taxon>
        <taxon>Dikarya</taxon>
        <taxon>Basidiomycota</taxon>
        <taxon>Agaricomycotina</taxon>
        <taxon>Agaricomycetes</taxon>
        <taxon>Agaricomycetidae</taxon>
        <taxon>Boletales</taxon>
        <taxon>Paxilineae</taxon>
        <taxon>Paxillaceae</taxon>
        <taxon>Paxillus</taxon>
    </lineage>
</organism>
<dbReference type="AlphaFoldDB" id="A0A0D0DR70"/>
<feature type="non-terminal residue" evidence="1">
    <location>
        <position position="226"/>
    </location>
</feature>
<reference evidence="2" key="2">
    <citation type="submission" date="2015-01" db="EMBL/GenBank/DDBJ databases">
        <title>Evolutionary Origins and Diversification of the Mycorrhizal Mutualists.</title>
        <authorList>
            <consortium name="DOE Joint Genome Institute"/>
            <consortium name="Mycorrhizal Genomics Consortium"/>
            <person name="Kohler A."/>
            <person name="Kuo A."/>
            <person name="Nagy L.G."/>
            <person name="Floudas D."/>
            <person name="Copeland A."/>
            <person name="Barry K.W."/>
            <person name="Cichocki N."/>
            <person name="Veneault-Fourrey C."/>
            <person name="LaButti K."/>
            <person name="Lindquist E.A."/>
            <person name="Lipzen A."/>
            <person name="Lundell T."/>
            <person name="Morin E."/>
            <person name="Murat C."/>
            <person name="Riley R."/>
            <person name="Ohm R."/>
            <person name="Sun H."/>
            <person name="Tunlid A."/>
            <person name="Henrissat B."/>
            <person name="Grigoriev I.V."/>
            <person name="Hibbett D.S."/>
            <person name="Martin F."/>
        </authorList>
    </citation>
    <scope>NUCLEOTIDE SEQUENCE [LARGE SCALE GENOMIC DNA]</scope>
    <source>
        <strain evidence="2">Ve08.2h10</strain>
    </source>
</reference>
<protein>
    <submittedName>
        <fullName evidence="1">Uncharacterized protein</fullName>
    </submittedName>
</protein>
<gene>
    <name evidence="1" type="ORF">PAXRUDRAFT_154590</name>
</gene>
<dbReference type="Proteomes" id="UP000054538">
    <property type="component" value="Unassembled WGS sequence"/>
</dbReference>
<name>A0A0D0DR70_9AGAM</name>
<keyword evidence="2" id="KW-1185">Reference proteome</keyword>
<dbReference type="InParanoid" id="A0A0D0DR70"/>
<dbReference type="EMBL" id="KN825682">
    <property type="protein sequence ID" value="KIK82080.1"/>
    <property type="molecule type" value="Genomic_DNA"/>
</dbReference>
<evidence type="ECO:0000313" key="2">
    <source>
        <dbReference type="Proteomes" id="UP000054538"/>
    </source>
</evidence>
<sequence length="226" mass="26105">GRRNFNRHGLAALAELEFQLHTRQANDTLHSIHFTLADKAVLFHTEVHHASNQSANTCAWGKVHQADVVLSRHAQIYRKCQKVMVALQVDETLLDRYKLLVDQDLEVTTPISDPNGHTADLTWFWTMDIPRDAQESNWMSEFYHINWLCAKAVQDKWIEEVELIKSEVLWTINFFNLKFRQWEKMGTQSQEWGAVGHTVYAAHQAVIYTNLRDQCATVMGDVNTSV</sequence>
<reference evidence="1 2" key="1">
    <citation type="submission" date="2014-04" db="EMBL/GenBank/DDBJ databases">
        <authorList>
            <consortium name="DOE Joint Genome Institute"/>
            <person name="Kuo A."/>
            <person name="Kohler A."/>
            <person name="Jargeat P."/>
            <person name="Nagy L.G."/>
            <person name="Floudas D."/>
            <person name="Copeland A."/>
            <person name="Barry K.W."/>
            <person name="Cichocki N."/>
            <person name="Veneault-Fourrey C."/>
            <person name="LaButti K."/>
            <person name="Lindquist E.A."/>
            <person name="Lipzen A."/>
            <person name="Lundell T."/>
            <person name="Morin E."/>
            <person name="Murat C."/>
            <person name="Sun H."/>
            <person name="Tunlid A."/>
            <person name="Henrissat B."/>
            <person name="Grigoriev I.V."/>
            <person name="Hibbett D.S."/>
            <person name="Martin F."/>
            <person name="Nordberg H.P."/>
            <person name="Cantor M.N."/>
            <person name="Hua S.X."/>
        </authorList>
    </citation>
    <scope>NUCLEOTIDE SEQUENCE [LARGE SCALE GENOMIC DNA]</scope>
    <source>
        <strain evidence="1 2">Ve08.2h10</strain>
    </source>
</reference>
<evidence type="ECO:0000313" key="1">
    <source>
        <dbReference type="EMBL" id="KIK82080.1"/>
    </source>
</evidence>
<proteinExistence type="predicted"/>